<name>A0A3B0YXC8_9ZZZZ</name>
<accession>A0A3B0YXC8</accession>
<dbReference type="InterPro" id="IPR003593">
    <property type="entry name" value="AAA+_ATPase"/>
</dbReference>
<sequence>MNSGKDKINSNADLSRTGFEGETSANRFALLKLKMPISKTIADYLDVPPHPTVVRLEDLHESQAHWISNSYYITDDVKNHMHALSLTLKSGTGTGIFLIGHFGSGKSHFLAYVIQQIQLGQFSSAQPDVQYLSLVNFSAEHSLESIISKQLGIEQTQDRRDAFMLLQQSCANGVLLIIDELSEFLRSKTSVAQFNEDIRFLQFLGEWAQQHKFWILAAMQEQIEHTGDLDHSLYRKIKDRYPLRFLLTPVHVRDLISQTLLIKKTGYDEAVNQWVTDLMQGMPADIIDQKKLCQLYPLHPVTLELLEEVRDCFSQARGIVEFVVTQLRGHEERNIKPFLQRPWGELLTPDYIVDHFSDLFEIQPEFIPLSNQCLAYYNRHLETLFPQPRQQKIAWQLIKLLMLIYISPTRQSMQAQDAVYWLMFRATRLDFAKNRQLLQNILDKLVEQGRFVERNDTGYFLNLKQDSQAELAPHLVRAKNELQGNEAQIFEIISVVLEDARFNPFVIAHNQWQTRSIRWHFHERPYKVCLGEAVLTAPTDAASSAFMYLRVALPWSESQPFNQGALLQPASIELSPAWLELAAMLKLKDRPLSNKARSLLNRQIKDRSALFVAEVKQAYQQSRISDATANIDQNLMLDVTKPFIEIIEQTIERLFKRRYASFERFAPSYGLVSKDIWLQYLRHGISHNVLKPEGHDAVRLIQEAYLLPMGLLKRKGHEYNLPNRLDRHELVSIVLSMLAHEPQPQLLYQHLAEPVYGLVVDQVHCLLYFLLIQGEIDILKDQHSLRDNFETLLDPRQYDRVVAANALNEIEVNALKTLLNNFDLKSPQQWSASAQRHALNQLQDLAQQSRQELHHLLTRLPESEQSLKLKISRMTEQWNALSQGDDVFQGWQQFLYEIDSVQQFIKDLETLKGLPQQINRFLSESGRYQHIQAQFQQQNKTSLSFPEIDAPPGLSDPEKFNRWLLDTATAYKMWCQKYTEKHDTWWRDLDYKSLLSWQVSDIAKSRHLGLMDELVHYDKLRKNISAQICRSIDKLEYQAFCHCGFNGEQAPVKEALRDLEQRQQHIESQLKLFFQQNKVKQRIKQWVEEGVECNAVTLDYIAGKQKLPDIQELELFDSYLSGVEISHVIEGDQLIEQFCDTQWEPQKLAQALQSWAQGFTQYASLRIEKNNGLKNDSLLDWIIQQALAYGTALPDHLSPRQHQYIAEIIKPEWVQAIVWQNMDEMGLEDNTKAKLLRYLHDGVLSESTLYKRCASAETVKQLGQDLQPESYTELATMTEQYYRQHKLFMSFTKKSWLQQLDKLANIKIDALIAPAPTLAEYLTKHPPAQWLVLDAFGLPLLNVLQENLSEWLPSWSISTVNFVLASEKTTTDEFYRSLLNTDNDLRYIKLNCIDEQIHQRFLEFDDLKKVVVAELSIAIKNIIGQLQTDQELIVSGDHGFRISSDGKHYQHGGASTLERVIPFVVLIPN</sequence>
<keyword evidence="1" id="KW-0175">Coiled coil</keyword>
<dbReference type="InterPro" id="IPR045725">
    <property type="entry name" value="DUF6079_N"/>
</dbReference>
<dbReference type="EMBL" id="UOFO01000034">
    <property type="protein sequence ID" value="VAW84081.1"/>
    <property type="molecule type" value="Genomic_DNA"/>
</dbReference>
<evidence type="ECO:0000256" key="1">
    <source>
        <dbReference type="SAM" id="Coils"/>
    </source>
</evidence>
<feature type="coiled-coil region" evidence="1">
    <location>
        <begin position="832"/>
        <end position="859"/>
    </location>
</feature>
<dbReference type="Pfam" id="PF19557">
    <property type="entry name" value="DUF6079_1st"/>
    <property type="match status" value="1"/>
</dbReference>
<dbReference type="Gene3D" id="3.40.50.300">
    <property type="entry name" value="P-loop containing nucleotide triphosphate hydrolases"/>
    <property type="match status" value="1"/>
</dbReference>
<protein>
    <recommendedName>
        <fullName evidence="2">AAA+ ATPase domain-containing protein</fullName>
    </recommendedName>
</protein>
<feature type="domain" description="AAA+ ATPase" evidence="2">
    <location>
        <begin position="92"/>
        <end position="243"/>
    </location>
</feature>
<organism evidence="3">
    <name type="scientific">hydrothermal vent metagenome</name>
    <dbReference type="NCBI Taxonomy" id="652676"/>
    <lineage>
        <taxon>unclassified sequences</taxon>
        <taxon>metagenomes</taxon>
        <taxon>ecological metagenomes</taxon>
    </lineage>
</organism>
<reference evidence="3" key="1">
    <citation type="submission" date="2018-06" db="EMBL/GenBank/DDBJ databases">
        <authorList>
            <person name="Zhirakovskaya E."/>
        </authorList>
    </citation>
    <scope>NUCLEOTIDE SEQUENCE</scope>
</reference>
<gene>
    <name evidence="3" type="ORF">MNBD_GAMMA16-715</name>
</gene>
<evidence type="ECO:0000259" key="2">
    <source>
        <dbReference type="SMART" id="SM00382"/>
    </source>
</evidence>
<evidence type="ECO:0000313" key="3">
    <source>
        <dbReference type="EMBL" id="VAW84081.1"/>
    </source>
</evidence>
<dbReference type="SUPFAM" id="SSF52540">
    <property type="entry name" value="P-loop containing nucleoside triphosphate hydrolases"/>
    <property type="match status" value="1"/>
</dbReference>
<dbReference type="InterPro" id="IPR027417">
    <property type="entry name" value="P-loop_NTPase"/>
</dbReference>
<dbReference type="SMART" id="SM00382">
    <property type="entry name" value="AAA"/>
    <property type="match status" value="1"/>
</dbReference>
<proteinExistence type="predicted"/>